<gene>
    <name evidence="1" type="ORF">SAMN05216406_1321</name>
</gene>
<evidence type="ECO:0000313" key="1">
    <source>
        <dbReference type="EMBL" id="SDU18853.1"/>
    </source>
</evidence>
<keyword evidence="2" id="KW-1185">Reference proteome</keyword>
<reference evidence="2" key="1">
    <citation type="submission" date="2016-10" db="EMBL/GenBank/DDBJ databases">
        <authorList>
            <person name="Varghese N."/>
            <person name="Submissions S."/>
        </authorList>
    </citation>
    <scope>NUCLEOTIDE SEQUENCE [LARGE SCALE GENOMIC DNA]</scope>
    <source>
        <strain evidence="2">Nm10</strain>
    </source>
</reference>
<feature type="non-terminal residue" evidence="1">
    <location>
        <position position="53"/>
    </location>
</feature>
<dbReference type="AlphaFoldDB" id="A0A1H2GGT3"/>
<sequence>MIQGSNGSQELVCLEKLGKIKIKRPLHNRKNFAVATEKIFQVTLVARHFNRKW</sequence>
<dbReference type="EMBL" id="FNLN01000032">
    <property type="protein sequence ID" value="SDU18853.1"/>
    <property type="molecule type" value="Genomic_DNA"/>
</dbReference>
<organism evidence="1 2">
    <name type="scientific">Nitrosomonas ureae</name>
    <dbReference type="NCBI Taxonomy" id="44577"/>
    <lineage>
        <taxon>Bacteria</taxon>
        <taxon>Pseudomonadati</taxon>
        <taxon>Pseudomonadota</taxon>
        <taxon>Betaproteobacteria</taxon>
        <taxon>Nitrosomonadales</taxon>
        <taxon>Nitrosomonadaceae</taxon>
        <taxon>Nitrosomonas</taxon>
    </lineage>
</organism>
<accession>A0A1H2GGT3</accession>
<dbReference type="Proteomes" id="UP000182882">
    <property type="component" value="Unassembled WGS sequence"/>
</dbReference>
<evidence type="ECO:0000313" key="2">
    <source>
        <dbReference type="Proteomes" id="UP000182882"/>
    </source>
</evidence>
<protein>
    <submittedName>
        <fullName evidence="1">Uncharacterized protein</fullName>
    </submittedName>
</protein>
<proteinExistence type="predicted"/>
<name>A0A1H2GGT3_9PROT</name>